<proteinExistence type="predicted"/>
<gene>
    <name evidence="1" type="ORF">F6X51_20390</name>
</gene>
<dbReference type="SUPFAM" id="SSF46785">
    <property type="entry name" value="Winged helix' DNA-binding domain"/>
    <property type="match status" value="1"/>
</dbReference>
<comment type="caution">
    <text evidence="1">The sequence shown here is derived from an EMBL/GenBank/DDBJ whole genome shotgun (WGS) entry which is preliminary data.</text>
</comment>
<reference evidence="1 2" key="1">
    <citation type="submission" date="2019-09" db="EMBL/GenBank/DDBJ databases">
        <title>YIM 132548 draft genome.</title>
        <authorList>
            <person name="Jiang L."/>
        </authorList>
    </citation>
    <scope>NUCLEOTIDE SEQUENCE [LARGE SCALE GENOMIC DNA]</scope>
    <source>
        <strain evidence="1 2">YIM 132548</strain>
    </source>
</reference>
<name>A0A6N6ML99_9HYPH</name>
<dbReference type="Proteomes" id="UP000441523">
    <property type="component" value="Unassembled WGS sequence"/>
</dbReference>
<dbReference type="RefSeq" id="WP_150965513.1">
    <property type="nucleotide sequence ID" value="NZ_VZZJ01000021.1"/>
</dbReference>
<evidence type="ECO:0000313" key="1">
    <source>
        <dbReference type="EMBL" id="KAB1071047.1"/>
    </source>
</evidence>
<protein>
    <recommendedName>
        <fullName evidence="3">MarR family transcriptional regulator</fullName>
    </recommendedName>
</protein>
<keyword evidence="2" id="KW-1185">Reference proteome</keyword>
<accession>A0A6N6ML99</accession>
<dbReference type="InterPro" id="IPR036390">
    <property type="entry name" value="WH_DNA-bd_sf"/>
</dbReference>
<organism evidence="1 2">
    <name type="scientific">Methylobacterium planeticum</name>
    <dbReference type="NCBI Taxonomy" id="2615211"/>
    <lineage>
        <taxon>Bacteria</taxon>
        <taxon>Pseudomonadati</taxon>
        <taxon>Pseudomonadota</taxon>
        <taxon>Alphaproteobacteria</taxon>
        <taxon>Hyphomicrobiales</taxon>
        <taxon>Methylobacteriaceae</taxon>
        <taxon>Methylobacterium</taxon>
    </lineage>
</organism>
<sequence length="98" mass="10289">MRPDPEEAFLAATEALGRLRPDLSPLAAGLLAGLHLRIATDTRALARALALAHAHVLRALSELEEAGLAAATGRDARTQRTRYAASPEGRSLIEAALA</sequence>
<evidence type="ECO:0000313" key="2">
    <source>
        <dbReference type="Proteomes" id="UP000441523"/>
    </source>
</evidence>
<evidence type="ECO:0008006" key="3">
    <source>
        <dbReference type="Google" id="ProtNLM"/>
    </source>
</evidence>
<dbReference type="AlphaFoldDB" id="A0A6N6ML99"/>
<dbReference type="EMBL" id="VZZJ01000021">
    <property type="protein sequence ID" value="KAB1071047.1"/>
    <property type="molecule type" value="Genomic_DNA"/>
</dbReference>